<accession>A0AA90ZDG8</accession>
<dbReference type="Proteomes" id="UP001185015">
    <property type="component" value="Unassembled WGS sequence"/>
</dbReference>
<keyword evidence="2" id="KW-1185">Reference proteome</keyword>
<name>A0AA90ZDG8_9EURY</name>
<dbReference type="AlphaFoldDB" id="A0AA90ZDG8"/>
<reference evidence="1 2" key="1">
    <citation type="submission" date="2023-07" db="EMBL/GenBank/DDBJ databases">
        <title>Genomic Encyclopedia of Type Strains, Phase IV (KMG-IV): sequencing the most valuable type-strain genomes for metagenomic binning, comparative biology and taxonomic classification.</title>
        <authorList>
            <person name="Goeker M."/>
        </authorList>
    </citation>
    <scope>NUCLEOTIDE SEQUENCE [LARGE SCALE GENOMIC DNA]</scope>
    <source>
        <strain evidence="1 2">DSM 17273</strain>
    </source>
</reference>
<evidence type="ECO:0000313" key="2">
    <source>
        <dbReference type="Proteomes" id="UP001185015"/>
    </source>
</evidence>
<evidence type="ECO:0000313" key="1">
    <source>
        <dbReference type="EMBL" id="MDR6223478.1"/>
    </source>
</evidence>
<dbReference type="EMBL" id="JAVDQI010000008">
    <property type="protein sequence ID" value="MDR6223478.1"/>
    <property type="molecule type" value="Genomic_DNA"/>
</dbReference>
<gene>
    <name evidence="1" type="ORF">J2750_001948</name>
</gene>
<sequence>MEIKLKRRPDGLTMTLTRLTNVTRSFGDISN</sequence>
<organism evidence="1 2">
    <name type="scientific">Methanococcoides alaskense</name>
    <dbReference type="NCBI Taxonomy" id="325778"/>
    <lineage>
        <taxon>Archaea</taxon>
        <taxon>Methanobacteriati</taxon>
        <taxon>Methanobacteriota</taxon>
        <taxon>Stenosarchaea group</taxon>
        <taxon>Methanomicrobia</taxon>
        <taxon>Methanosarcinales</taxon>
        <taxon>Methanosarcinaceae</taxon>
        <taxon>Methanococcoides</taxon>
    </lineage>
</organism>
<protein>
    <submittedName>
        <fullName evidence="1">Uncharacterized protein</fullName>
    </submittedName>
</protein>
<comment type="caution">
    <text evidence="1">The sequence shown here is derived from an EMBL/GenBank/DDBJ whole genome shotgun (WGS) entry which is preliminary data.</text>
</comment>
<proteinExistence type="predicted"/>